<dbReference type="RefSeq" id="WP_125440402.1">
    <property type="nucleotide sequence ID" value="NZ_RWIU01000009.1"/>
</dbReference>
<dbReference type="Proteomes" id="UP000270291">
    <property type="component" value="Unassembled WGS sequence"/>
</dbReference>
<gene>
    <name evidence="1" type="ORF">EI293_20410</name>
</gene>
<dbReference type="AlphaFoldDB" id="A0A428JZS0"/>
<evidence type="ECO:0000313" key="1">
    <source>
        <dbReference type="EMBL" id="RSK39584.1"/>
    </source>
</evidence>
<evidence type="ECO:0000313" key="2">
    <source>
        <dbReference type="Proteomes" id="UP000270291"/>
    </source>
</evidence>
<reference evidence="1 2" key="1">
    <citation type="submission" date="2018-12" db="EMBL/GenBank/DDBJ databases">
        <authorList>
            <person name="Feng G."/>
            <person name="Zhu H."/>
        </authorList>
    </citation>
    <scope>NUCLEOTIDE SEQUENCE [LARGE SCALE GENOMIC DNA]</scope>
    <source>
        <strain evidence="1 2">LMG 26000</strain>
    </source>
</reference>
<dbReference type="OrthoDB" id="69438at2"/>
<dbReference type="EMBL" id="RWIU01000009">
    <property type="protein sequence ID" value="RSK39584.1"/>
    <property type="molecule type" value="Genomic_DNA"/>
</dbReference>
<proteinExistence type="predicted"/>
<accession>A0A428JZS0</accession>
<sequence>MCRYAFHTYKDIYACFGCRKGFKRVREGDLLPENIHPDRQAKCPDCGLVAVNLGKDLKLPRKFQTEQWAAIEYLFNNQFNFFTCGCEGLGIVPQSLAEAYELVEKRAHKSAGEVLLEKITS</sequence>
<keyword evidence="2" id="KW-1185">Reference proteome</keyword>
<comment type="caution">
    <text evidence="1">The sequence shown here is derived from an EMBL/GenBank/DDBJ whole genome shotgun (WGS) entry which is preliminary data.</text>
</comment>
<organism evidence="1 2">
    <name type="scientific">Hymenobacter perfusus</name>
    <dbReference type="NCBI Taxonomy" id="1236770"/>
    <lineage>
        <taxon>Bacteria</taxon>
        <taxon>Pseudomonadati</taxon>
        <taxon>Bacteroidota</taxon>
        <taxon>Cytophagia</taxon>
        <taxon>Cytophagales</taxon>
        <taxon>Hymenobacteraceae</taxon>
        <taxon>Hymenobacter</taxon>
    </lineage>
</organism>
<protein>
    <submittedName>
        <fullName evidence="1">Uncharacterized protein</fullName>
    </submittedName>
</protein>
<name>A0A428JZS0_9BACT</name>